<evidence type="ECO:0000313" key="9">
    <source>
        <dbReference type="EMBL" id="WFM82634.1"/>
    </source>
</evidence>
<evidence type="ECO:0000256" key="4">
    <source>
        <dbReference type="ARBA" id="ARBA00022692"/>
    </source>
</evidence>
<evidence type="ECO:0000256" key="6">
    <source>
        <dbReference type="ARBA" id="ARBA00023136"/>
    </source>
</evidence>
<organism evidence="9 10">
    <name type="scientific">Arcanobacterium canis</name>
    <dbReference type="NCBI Taxonomy" id="999183"/>
    <lineage>
        <taxon>Bacteria</taxon>
        <taxon>Bacillati</taxon>
        <taxon>Actinomycetota</taxon>
        <taxon>Actinomycetes</taxon>
        <taxon>Actinomycetales</taxon>
        <taxon>Actinomycetaceae</taxon>
        <taxon>Arcanobacterium</taxon>
    </lineage>
</organism>
<dbReference type="RefSeq" id="WP_278012060.1">
    <property type="nucleotide sequence ID" value="NZ_CP121208.1"/>
</dbReference>
<evidence type="ECO:0000256" key="5">
    <source>
        <dbReference type="ARBA" id="ARBA00022989"/>
    </source>
</evidence>
<evidence type="ECO:0000256" key="1">
    <source>
        <dbReference type="ARBA" id="ARBA00004651"/>
    </source>
</evidence>
<feature type="domain" description="ABC transmembrane type-1" evidence="8">
    <location>
        <begin position="55"/>
        <end position="236"/>
    </location>
</feature>
<sequence length="250" mass="25824">MRRFFAPFAFGIGCIVLWVLLTSTGTVGAWALPSPFDVVRRLYEGFAAGIYLPMTAQTLSEAVLGSVIAASIGIPVGFAIANWRLVSEIFEPYLAASQAIPAVAVAPILVTWVGYGTVSIVSLVVVMVIFPIIVSTAVGARGVDPEVIGAARVDGAGSLKLWWNIQLPLASPGILAGVRTGSTLSMTGAVVGEMVIGGGTGLGINLVSAQNFGDIPGMFALVAILAVTAIAIYLVVRGVEHRLALALFGE</sequence>
<dbReference type="Gene3D" id="1.10.3720.10">
    <property type="entry name" value="MetI-like"/>
    <property type="match status" value="1"/>
</dbReference>
<evidence type="ECO:0000256" key="7">
    <source>
        <dbReference type="RuleBase" id="RU363032"/>
    </source>
</evidence>
<feature type="transmembrane region" description="Helical" evidence="7">
    <location>
        <begin position="120"/>
        <end position="140"/>
    </location>
</feature>
<dbReference type="PANTHER" id="PTHR30151:SF20">
    <property type="entry name" value="ABC TRANSPORTER PERMEASE PROTEIN HI_0355-RELATED"/>
    <property type="match status" value="1"/>
</dbReference>
<dbReference type="PROSITE" id="PS50928">
    <property type="entry name" value="ABC_TM1"/>
    <property type="match status" value="1"/>
</dbReference>
<dbReference type="SUPFAM" id="SSF161098">
    <property type="entry name" value="MetI-like"/>
    <property type="match status" value="1"/>
</dbReference>
<protein>
    <submittedName>
        <fullName evidence="9">ABC transporter permease</fullName>
    </submittedName>
</protein>
<keyword evidence="10" id="KW-1185">Reference proteome</keyword>
<dbReference type="InterPro" id="IPR000515">
    <property type="entry name" value="MetI-like"/>
</dbReference>
<reference evidence="9 10" key="1">
    <citation type="submission" date="2023-03" db="EMBL/GenBank/DDBJ databases">
        <title>Complete genome of Arcanobacterium canis strain DSM 25104 isolated in 2010 from a canine otitis externa in Germany.</title>
        <authorList>
            <person name="Borowiak M."/>
            <person name="Kreitlow A."/>
            <person name="Malorny B."/>
            <person name="Laemmler C."/>
            <person name="Prenger-Berninghoff E."/>
            <person name="Ploetz M."/>
            <person name="Abdulmawjood A."/>
        </authorList>
    </citation>
    <scope>NUCLEOTIDE SEQUENCE [LARGE SCALE GENOMIC DNA]</scope>
    <source>
        <strain evidence="9 10">DSM 25104</strain>
    </source>
</reference>
<keyword evidence="2 7" id="KW-0813">Transport</keyword>
<proteinExistence type="inferred from homology"/>
<dbReference type="Pfam" id="PF00528">
    <property type="entry name" value="BPD_transp_1"/>
    <property type="match status" value="1"/>
</dbReference>
<dbReference type="CDD" id="cd06261">
    <property type="entry name" value="TM_PBP2"/>
    <property type="match status" value="1"/>
</dbReference>
<evidence type="ECO:0000259" key="8">
    <source>
        <dbReference type="PROSITE" id="PS50928"/>
    </source>
</evidence>
<keyword evidence="3" id="KW-1003">Cell membrane</keyword>
<feature type="transmembrane region" description="Helical" evidence="7">
    <location>
        <begin position="93"/>
        <end position="114"/>
    </location>
</feature>
<keyword evidence="5 7" id="KW-1133">Transmembrane helix</keyword>
<comment type="subcellular location">
    <subcellularLocation>
        <location evidence="1 7">Cell membrane</location>
        <topology evidence="1 7">Multi-pass membrane protein</topology>
    </subcellularLocation>
</comment>
<keyword evidence="6 7" id="KW-0472">Membrane</keyword>
<dbReference type="InterPro" id="IPR035906">
    <property type="entry name" value="MetI-like_sf"/>
</dbReference>
<dbReference type="Proteomes" id="UP001215216">
    <property type="component" value="Chromosome"/>
</dbReference>
<keyword evidence="4 7" id="KW-0812">Transmembrane</keyword>
<evidence type="ECO:0000256" key="3">
    <source>
        <dbReference type="ARBA" id="ARBA00022475"/>
    </source>
</evidence>
<feature type="transmembrane region" description="Helical" evidence="7">
    <location>
        <begin position="62"/>
        <end position="81"/>
    </location>
</feature>
<evidence type="ECO:0000313" key="10">
    <source>
        <dbReference type="Proteomes" id="UP001215216"/>
    </source>
</evidence>
<comment type="similarity">
    <text evidence="7">Belongs to the binding-protein-dependent transport system permease family.</text>
</comment>
<dbReference type="PANTHER" id="PTHR30151">
    <property type="entry name" value="ALKANE SULFONATE ABC TRANSPORTER-RELATED, MEMBRANE SUBUNIT"/>
    <property type="match status" value="1"/>
</dbReference>
<dbReference type="EMBL" id="CP121208">
    <property type="protein sequence ID" value="WFM82634.1"/>
    <property type="molecule type" value="Genomic_DNA"/>
</dbReference>
<name>A0ABY8G221_9ACTO</name>
<evidence type="ECO:0000256" key="2">
    <source>
        <dbReference type="ARBA" id="ARBA00022448"/>
    </source>
</evidence>
<accession>A0ABY8G221</accession>
<gene>
    <name evidence="9" type="ORF">P7079_04270</name>
</gene>
<feature type="transmembrane region" description="Helical" evidence="7">
    <location>
        <begin position="215"/>
        <end position="236"/>
    </location>
</feature>